<evidence type="ECO:0000256" key="4">
    <source>
        <dbReference type="ARBA" id="ARBA00022953"/>
    </source>
</evidence>
<comment type="catalytic activity">
    <reaction evidence="5">
        <text>RNA(n) + a ribonucleoside 5'-triphosphate = RNA(n+1) + diphosphate</text>
        <dbReference type="Rhea" id="RHEA:21248"/>
        <dbReference type="Rhea" id="RHEA-COMP:14527"/>
        <dbReference type="Rhea" id="RHEA-COMP:17342"/>
        <dbReference type="ChEBI" id="CHEBI:33019"/>
        <dbReference type="ChEBI" id="CHEBI:61557"/>
        <dbReference type="ChEBI" id="CHEBI:140395"/>
        <dbReference type="EC" id="2.7.7.48"/>
    </reaction>
</comment>
<feature type="domain" description="RdRp catalytic" evidence="6">
    <location>
        <begin position="203"/>
        <end position="352"/>
    </location>
</feature>
<dbReference type="GO" id="GO:0000166">
    <property type="term" value="F:nucleotide binding"/>
    <property type="evidence" value="ECO:0007669"/>
    <property type="project" value="UniProtKB-KW"/>
</dbReference>
<dbReference type="EMBL" id="MZ209648">
    <property type="protein sequence ID" value="UHK03309.1"/>
    <property type="molecule type" value="Genomic_RNA"/>
</dbReference>
<evidence type="ECO:0000256" key="5">
    <source>
        <dbReference type="RuleBase" id="RU363062"/>
    </source>
</evidence>
<dbReference type="Pfam" id="PF00998">
    <property type="entry name" value="RdRP_3"/>
    <property type="match status" value="2"/>
</dbReference>
<keyword evidence="3 5" id="KW-0548">Nucleotidyltransferase</keyword>
<sequence length="517" mass="59725">MQLPQRRRPCRPQELLLVDLPKPFYQLQIPRQCLCNESKGVKERVLAITPETELLALSKWNAALDALQSQLRICPVLDEFSLMLHLPRSKKRQYSEALQSLLEAPLTSQDKNVKAFVKMERLQLMPLHSLPQMSDMKDPRIIQARHPRFNVKLGKFTRAIETSIKLLRDPDLPELDLPLIAKGHNLQKRARVLQKMWSLMESPRAVSLDLSRWDMHVSKSMLQGLGRFYLKCYPSPYLAELLETLVNNRCKTSLGIKYKRSSGVTSGDMTTALGNCLAVVASCLALRKLLSESATEEERKVYEGLTKEGKSLWMLILECRKKHSTLKPREMLMYDDGDDHVLIVEEAVVPLITTVLPLWWKLLGHKLTSSQVFNNLEELEFCQMKVCPPVRTMVPNPLKTVATSLCLTGNYKKDWGKYLHTVWRCRAIMHNGVPVLGPLFHKLSKKVEKYGLLEEQEARAVLMRQQYWMNLSQTLLEEPYKYISPTEEARSWMSRAWGIDQEQQLEMESMRIKLPYD</sequence>
<reference evidence="7" key="1">
    <citation type="submission" date="2021-05" db="EMBL/GenBank/DDBJ databases">
        <authorList>
            <person name="Feng G."/>
        </authorList>
    </citation>
    <scope>NUCLEOTIDE SEQUENCE</scope>
    <source>
        <strain evidence="7">DM1FY55274</strain>
    </source>
</reference>
<evidence type="ECO:0000256" key="3">
    <source>
        <dbReference type="ARBA" id="ARBA00022695"/>
    </source>
</evidence>
<evidence type="ECO:0000313" key="7">
    <source>
        <dbReference type="EMBL" id="UHK03309.1"/>
    </source>
</evidence>
<dbReference type="GO" id="GO:0039694">
    <property type="term" value="P:viral RNA genome replication"/>
    <property type="evidence" value="ECO:0007669"/>
    <property type="project" value="InterPro"/>
</dbReference>
<dbReference type="SUPFAM" id="SSF56672">
    <property type="entry name" value="DNA/RNA polymerases"/>
    <property type="match status" value="1"/>
</dbReference>
<evidence type="ECO:0000259" key="6">
    <source>
        <dbReference type="PROSITE" id="PS50507"/>
    </source>
</evidence>
<evidence type="ECO:0000256" key="2">
    <source>
        <dbReference type="ARBA" id="ARBA00022679"/>
    </source>
</evidence>
<keyword evidence="2 5" id="KW-0808">Transferase</keyword>
<gene>
    <name evidence="7" type="ORF">FSICV1_gp1b</name>
</gene>
<organism evidence="7">
    <name type="scientific">Hangzhou sesamia inferens carmotetravirus 1</name>
    <dbReference type="NCBI Taxonomy" id="2905593"/>
    <lineage>
        <taxon>Viruses</taxon>
        <taxon>Riboviria</taxon>
        <taxon>Orthornavirae</taxon>
        <taxon>Kitrinoviricota</taxon>
        <taxon>Tolucaviricetes</taxon>
        <taxon>Tolivirales</taxon>
        <taxon>Carmotetraviridae</taxon>
    </lineage>
</organism>
<dbReference type="InterPro" id="IPR002166">
    <property type="entry name" value="RNA_pol_HCV"/>
</dbReference>
<protein>
    <recommendedName>
        <fullName evidence="5">RNA-directed RNA polymerase</fullName>
        <ecNumber evidence="5">2.7.7.48</ecNumber>
    </recommendedName>
</protein>
<accession>A0A8K1XCF5</accession>
<proteinExistence type="predicted"/>
<evidence type="ECO:0000256" key="1">
    <source>
        <dbReference type="ARBA" id="ARBA00022484"/>
    </source>
</evidence>
<dbReference type="InterPro" id="IPR007094">
    <property type="entry name" value="RNA-dir_pol_PSvirus"/>
</dbReference>
<keyword evidence="5" id="KW-0547">Nucleotide-binding</keyword>
<keyword evidence="1 5" id="KW-0696">RNA-directed RNA polymerase</keyword>
<dbReference type="EC" id="2.7.7.48" evidence="5"/>
<dbReference type="GO" id="GO:0003968">
    <property type="term" value="F:RNA-directed RNA polymerase activity"/>
    <property type="evidence" value="ECO:0007669"/>
    <property type="project" value="UniProtKB-KW"/>
</dbReference>
<dbReference type="InterPro" id="IPR043502">
    <property type="entry name" value="DNA/RNA_pol_sf"/>
</dbReference>
<dbReference type="GO" id="GO:0003723">
    <property type="term" value="F:RNA binding"/>
    <property type="evidence" value="ECO:0007669"/>
    <property type="project" value="InterPro"/>
</dbReference>
<keyword evidence="4 5" id="KW-0693">Viral RNA replication</keyword>
<dbReference type="PROSITE" id="PS50507">
    <property type="entry name" value="RDRP_SSRNA_POS"/>
    <property type="match status" value="1"/>
</dbReference>
<name>A0A8K1XCF5_9LUTE</name>